<dbReference type="Gene3D" id="3.30.559.10">
    <property type="entry name" value="Chloramphenicol acetyltransferase-like domain"/>
    <property type="match status" value="2"/>
</dbReference>
<dbReference type="GO" id="GO:0031177">
    <property type="term" value="F:phosphopantetheine binding"/>
    <property type="evidence" value="ECO:0007669"/>
    <property type="project" value="InterPro"/>
</dbReference>
<dbReference type="PANTHER" id="PTHR45527">
    <property type="entry name" value="NONRIBOSOMAL PEPTIDE SYNTHETASE"/>
    <property type="match status" value="1"/>
</dbReference>
<name>A0A0D1XAR2_9PEZI</name>
<dbReference type="HOGENOM" id="CLU_000022_60_2_1"/>
<evidence type="ECO:0000256" key="2">
    <source>
        <dbReference type="ARBA" id="ARBA00022553"/>
    </source>
</evidence>
<dbReference type="EMBL" id="KN847579">
    <property type="protein sequence ID" value="KIV99310.1"/>
    <property type="molecule type" value="Genomic_DNA"/>
</dbReference>
<dbReference type="SUPFAM" id="SSF52777">
    <property type="entry name" value="CoA-dependent acyltransferases"/>
    <property type="match status" value="4"/>
</dbReference>
<dbReference type="InterPro" id="IPR023213">
    <property type="entry name" value="CAT-like_dom_sf"/>
</dbReference>
<dbReference type="InParanoid" id="A0A0D1XAR2"/>
<dbReference type="Pfam" id="PF00550">
    <property type="entry name" value="PP-binding"/>
    <property type="match status" value="2"/>
</dbReference>
<dbReference type="InterPro" id="IPR045851">
    <property type="entry name" value="AMP-bd_C_sf"/>
</dbReference>
<evidence type="ECO:0000259" key="5">
    <source>
        <dbReference type="PROSITE" id="PS50075"/>
    </source>
</evidence>
<reference evidence="6 7" key="1">
    <citation type="submission" date="2015-01" db="EMBL/GenBank/DDBJ databases">
        <title>The Genome Sequence of Ochroconis gallopava CBS43764.</title>
        <authorList>
            <consortium name="The Broad Institute Genomics Platform"/>
            <person name="Cuomo C."/>
            <person name="de Hoog S."/>
            <person name="Gorbushina A."/>
            <person name="Stielow B."/>
            <person name="Teixiera M."/>
            <person name="Abouelleil A."/>
            <person name="Chapman S.B."/>
            <person name="Priest M."/>
            <person name="Young S.K."/>
            <person name="Wortman J."/>
            <person name="Nusbaum C."/>
            <person name="Birren B."/>
        </authorList>
    </citation>
    <scope>NUCLEOTIDE SEQUENCE [LARGE SCALE GENOMIC DNA]</scope>
    <source>
        <strain evidence="6 7">CBS 43764</strain>
    </source>
</reference>
<dbReference type="FunFam" id="3.30.300.30:FF:000015">
    <property type="entry name" value="Nonribosomal peptide synthase SidD"/>
    <property type="match status" value="1"/>
</dbReference>
<dbReference type="STRING" id="253628.A0A0D1XAR2"/>
<dbReference type="PANTHER" id="PTHR45527:SF3">
    <property type="entry name" value="SIDEROPHORE SYNTHETASE (EUROFUNG)"/>
    <property type="match status" value="1"/>
</dbReference>
<dbReference type="FunFam" id="3.40.50.12780:FF:000014">
    <property type="entry name" value="Nonribosomal peptide synthetase 1"/>
    <property type="match status" value="1"/>
</dbReference>
<dbReference type="Proteomes" id="UP000053259">
    <property type="component" value="Unassembled WGS sequence"/>
</dbReference>
<dbReference type="InterPro" id="IPR009081">
    <property type="entry name" value="PP-bd_ACP"/>
</dbReference>
<evidence type="ECO:0000313" key="7">
    <source>
        <dbReference type="Proteomes" id="UP000053259"/>
    </source>
</evidence>
<dbReference type="VEuPathDB" id="FungiDB:PV09_08971"/>
<proteinExistence type="inferred from homology"/>
<keyword evidence="7" id="KW-1185">Reference proteome</keyword>
<sequence length="2089" mass="231714">MDCIATPELVDPESSSYGAIRGLSSNHAEVNGFEPFQIDGLASDQGSSDTGLRDDIILLSWLIVLLRRQDGGSADFDWAYHQQSNDFVHEPDQRRLVVDEVVPSLQQTVRQSADAISRHLSTLRTSRDRLREQPSKLVLSTSYLEQRCIEVQDEPTLHVQASLEDGKLGIHPVWFTKNMLPYTIRHYVQSLAETVTFCLKNQDLAIQDCLGPTECDLSDIWHWNHEIPPTYDFCMHEMVADRAREHPDKIGVSSWDGDLTYAQIDHFSSFVAGSLQNVGVKLHEFVPICFEKSRWTIVAVLAAMKAGATFVLMDPSLPVARLQNIATQVHAKTIITSRRQRELSATIIRDGNIVTVEPETFKDLANKPIQPNLPTVPATALMYLIFTSGSTGVPKGVQISHRTYTSSAIPRARAVGYNANSRVLDFASYAFDVSIDSMLLTLGNGGCLCIPSDEDRMNDINSVIRRMRINYAGITPSVARILDPDVISSLEILGLGGEAASARDVNHWGKDTRIVIGYGPCECTIGCTINSDTATGRDYISIGHGNGANIWIVDPNDHEKLVPVGAVGELLIEGPIVGQGYLNDPEKTAAAFINDPSWLLSGYGSYKGRQGRLYKSGDLGKYDPDGSGGIVFVGRKDTQVKLRGQRVELGEIESQLKERLPPETHVVAEVIVPRGLRTQPSLVAFVAAKMTRNHVTIELVPSELPEDLQTVLASMNTELGKVLPRYMVPSAYIPVNHIPLLISGKVDRKRLKAYGTSVDLRDLDTGARKAESRILTEREKKLSQAWSQILKLDASVIGPEDNFFALGGDSLAAMKLVTACRSYDLELSVSIMFNNPTLSAMANSLHVAHDQVQEEVPPFSLISQAVEDVRIEAANVCQTSAEYVEDVYPCNPEQESLFTLSLRSSEAYIAQRISCIPSEISLDAWKSAWEKVVSTLPILRTRVAQLQETQLQQVILKETINWRYETDLTRYLEADREEKVELGKELARYAIVDNASDGKRYMVWTIHHVLYDGWSEPLVLQAVKDALQGRDVSFQAQMKDYIKHMLTIDATEIAEYWRKELDGAVGPQFPRTPSRDFLPNPDTIVERKVEVPRLAGYEITLATLIRGAWALVASQFTQSDDIVFGETLTGRDISLSGVESIVGPLLSTVPVRIKIDRNLTVKSYLQAIQQGMVSRTPYQHMGWQNIRKVSADAQRASETGTGLVVQPDPEHVGSELGFERVDVVREALHFNPYPLMVAFGITEYGLRACASFDGSVIEASQMERMLAQLEETGTQMMEDLSRKIKDVPCISKAELDQIWQWNRIPPLSFDGSSNTFCADAGIQPGSTYPPAAVPWVCNVQNPSLLAPIGVTGELWLEGNCLAGDVVATFPWLAAGSTSHRGRTGRLQATGDLVQWKANGDIVFVGRKNKSSRVNDYEARRMELERHAVAQLPSDICVSVTSVNGTDNHESKFVIVVEETMSKSRNVRVSPEEHSISMEQPDEKNTSVTVCATISSDLAISLKRLDKSIQESLPASAFPSAYLILDHIPTELGRVDHDMLTQLVSKVPLHVLDQLQNGLREAWSKSIQTDLSASENILRAVWSKVLRIPENEIGGDDNFFRLGGDSVLAMKLAASLRAQGYSLTVADIFKHMRLRDAAKAMKIRQAVQGANGTYEPFSTIPQRNKSILLSEIVRPRLADKEWTVQDLCPITDSQALDIRATINIPRTSIQYTMLYMDESIDEERLIRACKNLVKTHDILRTIFIEHESSFLQVIVENLAVPMQKVQSGRDMETFVKELCQKDAESGFDLGSPFLRLFHVIGLDGRHCLVVGLSHAQYDGISLPALLRDLDTLYSGGRVTDFEPFPHYISRIFESNNEDKAVRYWTDLLKGASLSMLVGNSIQETDKAVFQHVSVDISARPDGITAANLLTAAWALVLARHLQKRDVTFGSITSGRNIGSTFLENVQGPCYQFTPVRVVLQSDWTALDLLQHVQRQATESAPYDFLGFERIAKRCTNWSSDARFFDSVVHYQDWEDFDEMAFAGSSCKVDILNPHGDAPCPMKVTSFVQGGQTHVGIVGSERDPVFIDAILSELVACVQELALGRPEVLVV</sequence>
<dbReference type="GeneID" id="27316944"/>
<dbReference type="CDD" id="cd19545">
    <property type="entry name" value="FUM14_C_NRPS-like"/>
    <property type="match status" value="1"/>
</dbReference>
<dbReference type="Pfam" id="PF00501">
    <property type="entry name" value="AMP-binding"/>
    <property type="match status" value="1"/>
</dbReference>
<dbReference type="RefSeq" id="XP_016209180.1">
    <property type="nucleotide sequence ID" value="XM_016362955.1"/>
</dbReference>
<dbReference type="SUPFAM" id="SSF56801">
    <property type="entry name" value="Acetyl-CoA synthetase-like"/>
    <property type="match status" value="2"/>
</dbReference>
<feature type="domain" description="Carrier" evidence="5">
    <location>
        <begin position="773"/>
        <end position="849"/>
    </location>
</feature>
<dbReference type="Gene3D" id="3.30.300.30">
    <property type="match status" value="1"/>
</dbReference>
<dbReference type="PROSITE" id="PS00012">
    <property type="entry name" value="PHOSPHOPANTETHEINE"/>
    <property type="match status" value="1"/>
</dbReference>
<dbReference type="Gene3D" id="3.30.559.30">
    <property type="entry name" value="Nonribosomal peptide synthetase, condensation domain"/>
    <property type="match status" value="2"/>
</dbReference>
<dbReference type="InterPro" id="IPR056896">
    <property type="entry name" value="SIDD_N"/>
</dbReference>
<dbReference type="NCBIfam" id="TIGR01733">
    <property type="entry name" value="AA-adenyl-dom"/>
    <property type="match status" value="1"/>
</dbReference>
<dbReference type="SUPFAM" id="SSF47336">
    <property type="entry name" value="ACP-like"/>
    <property type="match status" value="2"/>
</dbReference>
<protein>
    <recommendedName>
        <fullName evidence="5">Carrier domain-containing protein</fullName>
    </recommendedName>
</protein>
<keyword evidence="2" id="KW-0597">Phosphoprotein</keyword>
<evidence type="ECO:0000256" key="3">
    <source>
        <dbReference type="ARBA" id="ARBA00022598"/>
    </source>
</evidence>
<dbReference type="InterPro" id="IPR001242">
    <property type="entry name" value="Condensation_dom"/>
</dbReference>
<keyword evidence="3" id="KW-0436">Ligase</keyword>
<dbReference type="InterPro" id="IPR036736">
    <property type="entry name" value="ACP-like_sf"/>
</dbReference>
<dbReference type="Pfam" id="PF24895">
    <property type="entry name" value="SIDD_N"/>
    <property type="match status" value="1"/>
</dbReference>
<dbReference type="InterPro" id="IPR010071">
    <property type="entry name" value="AA_adenyl_dom"/>
</dbReference>
<dbReference type="InterPro" id="IPR042099">
    <property type="entry name" value="ANL_N_sf"/>
</dbReference>
<dbReference type="InterPro" id="IPR000873">
    <property type="entry name" value="AMP-dep_synth/lig_dom"/>
</dbReference>
<evidence type="ECO:0000313" key="6">
    <source>
        <dbReference type="EMBL" id="KIV99310.1"/>
    </source>
</evidence>
<dbReference type="FunFam" id="3.30.559.10:FF:000050">
    <property type="entry name" value="Nonribosomal peptide synthase SidD"/>
    <property type="match status" value="1"/>
</dbReference>
<dbReference type="GO" id="GO:0044550">
    <property type="term" value="P:secondary metabolite biosynthetic process"/>
    <property type="evidence" value="ECO:0007669"/>
    <property type="project" value="TreeGrafter"/>
</dbReference>
<evidence type="ECO:0000256" key="1">
    <source>
        <dbReference type="ARBA" id="ARBA00022450"/>
    </source>
</evidence>
<dbReference type="InterPro" id="IPR020806">
    <property type="entry name" value="PKS_PP-bd"/>
</dbReference>
<dbReference type="PROSITE" id="PS50075">
    <property type="entry name" value="CARRIER"/>
    <property type="match status" value="2"/>
</dbReference>
<dbReference type="Pfam" id="PF00668">
    <property type="entry name" value="Condensation"/>
    <property type="match status" value="2"/>
</dbReference>
<dbReference type="InterPro" id="IPR006162">
    <property type="entry name" value="Ppantetheine_attach_site"/>
</dbReference>
<keyword evidence="1" id="KW-0596">Phosphopantetheine</keyword>
<dbReference type="Gene3D" id="1.10.1200.10">
    <property type="entry name" value="ACP-like"/>
    <property type="match status" value="2"/>
</dbReference>
<dbReference type="SMART" id="SM00823">
    <property type="entry name" value="PKS_PP"/>
    <property type="match status" value="2"/>
</dbReference>
<evidence type="ECO:0000256" key="4">
    <source>
        <dbReference type="ARBA" id="ARBA00029454"/>
    </source>
</evidence>
<dbReference type="OrthoDB" id="416786at2759"/>
<dbReference type="FunFam" id="3.30.559.30:FF:000003">
    <property type="entry name" value="Nonribosomal peptide synthase SidD"/>
    <property type="match status" value="1"/>
</dbReference>
<dbReference type="Gene3D" id="2.30.38.10">
    <property type="entry name" value="Luciferase, Domain 3"/>
    <property type="match status" value="1"/>
</dbReference>
<dbReference type="Gene3D" id="3.40.50.12780">
    <property type="entry name" value="N-terminal domain of ligase-like"/>
    <property type="match status" value="1"/>
</dbReference>
<comment type="similarity">
    <text evidence="4">Belongs to the NRP synthetase family.</text>
</comment>
<organism evidence="6 7">
    <name type="scientific">Verruconis gallopava</name>
    <dbReference type="NCBI Taxonomy" id="253628"/>
    <lineage>
        <taxon>Eukaryota</taxon>
        <taxon>Fungi</taxon>
        <taxon>Dikarya</taxon>
        <taxon>Ascomycota</taxon>
        <taxon>Pezizomycotina</taxon>
        <taxon>Dothideomycetes</taxon>
        <taxon>Pleosporomycetidae</taxon>
        <taxon>Venturiales</taxon>
        <taxon>Sympoventuriaceae</taxon>
        <taxon>Verruconis</taxon>
    </lineage>
</organism>
<dbReference type="PROSITE" id="PS00455">
    <property type="entry name" value="AMP_BINDING"/>
    <property type="match status" value="1"/>
</dbReference>
<accession>A0A0D1XAR2</accession>
<dbReference type="FunFam" id="1.10.1200.10:FF:000005">
    <property type="entry name" value="Nonribosomal peptide synthetase 1"/>
    <property type="match status" value="2"/>
</dbReference>
<dbReference type="GO" id="GO:0016874">
    <property type="term" value="F:ligase activity"/>
    <property type="evidence" value="ECO:0007669"/>
    <property type="project" value="UniProtKB-KW"/>
</dbReference>
<dbReference type="CDD" id="cd05918">
    <property type="entry name" value="A_NRPS_SidN3_like"/>
    <property type="match status" value="1"/>
</dbReference>
<gene>
    <name evidence="6" type="ORF">PV09_08971</name>
</gene>
<feature type="domain" description="Carrier" evidence="5">
    <location>
        <begin position="1568"/>
        <end position="1644"/>
    </location>
</feature>
<dbReference type="GO" id="GO:0043041">
    <property type="term" value="P:amino acid activation for nonribosomal peptide biosynthetic process"/>
    <property type="evidence" value="ECO:0007669"/>
    <property type="project" value="TreeGrafter"/>
</dbReference>
<dbReference type="InterPro" id="IPR020845">
    <property type="entry name" value="AMP-binding_CS"/>
</dbReference>
<dbReference type="CDD" id="cd19542">
    <property type="entry name" value="CT_NRPS-like"/>
    <property type="match status" value="1"/>
</dbReference>
<dbReference type="GO" id="GO:0005737">
    <property type="term" value="C:cytoplasm"/>
    <property type="evidence" value="ECO:0007669"/>
    <property type="project" value="TreeGrafter"/>
</dbReference>